<dbReference type="RefSeq" id="XP_020433720.1">
    <property type="nucleotide sequence ID" value="XM_020576471.1"/>
</dbReference>
<dbReference type="EMBL" id="ADBJ01000025">
    <property type="protein sequence ID" value="EFA81603.1"/>
    <property type="molecule type" value="Genomic_DNA"/>
</dbReference>
<keyword evidence="2" id="KW-0645">Protease</keyword>
<evidence type="ECO:0000256" key="3">
    <source>
        <dbReference type="ARBA" id="ARBA00022723"/>
    </source>
</evidence>
<evidence type="ECO:0000256" key="4">
    <source>
        <dbReference type="ARBA" id="ARBA00022801"/>
    </source>
</evidence>
<dbReference type="InterPro" id="IPR001577">
    <property type="entry name" value="Peptidase_M8"/>
</dbReference>
<dbReference type="STRING" id="670386.D3BAL6"/>
<evidence type="ECO:0000256" key="6">
    <source>
        <dbReference type="ARBA" id="ARBA00023049"/>
    </source>
</evidence>
<dbReference type="AlphaFoldDB" id="D3BAL6"/>
<protein>
    <recommendedName>
        <fullName evidence="11">Cell surface protease</fullName>
    </recommendedName>
</protein>
<organism evidence="9 10">
    <name type="scientific">Heterostelium pallidum (strain ATCC 26659 / Pp 5 / PN500)</name>
    <name type="common">Cellular slime mold</name>
    <name type="synonym">Polysphondylium pallidum</name>
    <dbReference type="NCBI Taxonomy" id="670386"/>
    <lineage>
        <taxon>Eukaryota</taxon>
        <taxon>Amoebozoa</taxon>
        <taxon>Evosea</taxon>
        <taxon>Eumycetozoa</taxon>
        <taxon>Dictyostelia</taxon>
        <taxon>Acytosteliales</taxon>
        <taxon>Acytosteliaceae</taxon>
        <taxon>Heterostelium</taxon>
    </lineage>
</organism>
<feature type="binding site" evidence="8">
    <location>
        <position position="915"/>
    </location>
    <ligand>
        <name>Zn(2+)</name>
        <dbReference type="ChEBI" id="CHEBI:29105"/>
        <note>catalytic</note>
    </ligand>
</feature>
<dbReference type="Proteomes" id="UP000001396">
    <property type="component" value="Unassembled WGS sequence"/>
</dbReference>
<dbReference type="FunFam" id="3.90.132.10:FF:000001">
    <property type="entry name" value="leishmanolysin-like peptidase isoform X2"/>
    <property type="match status" value="2"/>
</dbReference>
<evidence type="ECO:0000313" key="9">
    <source>
        <dbReference type="EMBL" id="EFA81603.1"/>
    </source>
</evidence>
<dbReference type="Gene3D" id="2.10.55.10">
    <property type="entry name" value="Leishmanolysin domain 3"/>
    <property type="match status" value="2"/>
</dbReference>
<proteinExistence type="inferred from homology"/>
<comment type="similarity">
    <text evidence="1">Belongs to the peptidase M8 family.</text>
</comment>
<dbReference type="OMA" id="MRTINIY"/>
<dbReference type="SUPFAM" id="SSF55486">
    <property type="entry name" value="Metalloproteases ('zincins'), catalytic domain"/>
    <property type="match status" value="3"/>
</dbReference>
<comment type="cofactor">
    <cofactor evidence="8">
        <name>Zn(2+)</name>
        <dbReference type="ChEBI" id="CHEBI:29105"/>
    </cofactor>
    <text evidence="8">Binds 1 zinc ion per subunit.</text>
</comment>
<feature type="binding site" evidence="8">
    <location>
        <position position="999"/>
    </location>
    <ligand>
        <name>Zn(2+)</name>
        <dbReference type="ChEBI" id="CHEBI:29105"/>
        <note>catalytic</note>
    </ligand>
</feature>
<dbReference type="Pfam" id="PF01457">
    <property type="entry name" value="Peptidase_M8"/>
    <property type="match status" value="3"/>
</dbReference>
<evidence type="ECO:0008006" key="11">
    <source>
        <dbReference type="Google" id="ProtNLM"/>
    </source>
</evidence>
<accession>D3BAL6</accession>
<evidence type="ECO:0000313" key="10">
    <source>
        <dbReference type="Proteomes" id="UP000001396"/>
    </source>
</evidence>
<sequence length="1253" mass="138848">MVQQAQETGNRGPIRIKFDTSQIMTDPYACHEAGDRIQTGLSPHSQAGNYGDLPECTSDGDDPCIYVCKDYDVITPALFNVTQSILDSMSKIFSSLILVDQAPVLQLSQYAYDAFGGQCSYGVNIPKTAVSPGIPDTDLIVYVTIRPPTSNNIIAYAMACNYDVIDASGVYGRPLAANINFNPYYYRNFVGTNRDEFTYNQYIRVGIHEMIHALGFSSTFYDSFVKPDGEYYSAARTVKRSGTTPDGKTYSYSKAVIDSPNVVSFVKDHYACGTASYAELEDAGGSGTAGSHWETRTAGEEIMVGFASPVAPITNLTLSLLKDTGWYDINYDRAEPLIWGKGLGCDFLDNCYEYTWNFQGYFCKKTGALCSSPTNYLSKIRIHLHSIQSSIQSSPLILKGNQISSKIQYVQSINQSIKVMRTINIYLSSIKFSRICDMRCTGTRMGKGLCVIEDYSSSLPRPYQHFKDDAQGGINEAADYCPFYQVSKSLPLTQWCGDTSQLSNLDSSVGEIFGESSRCFEYRADAKSNQTDMACWPMQCAGTKVQIQVAGTWVTCEKDGQVLSVNNIYVVCPEGFPECGGSANYIDIDNNNSSATIYSDITRFLKLLFIDDESAIIINYINIDTVDNIVQRQSFLKFQNIKSDINDGLFNGKESSVYTPLPSYKCQHERLVDKWKNHYSTDGLTHYDDHLHHQHRQQKQQSLMKMVSQQSMDSTSSHTIRILFNTTYLENDPYSCSYVGQKVMVGDSSTPTGKVVTNACTDDGASNECIYTCQQQDILNVDLRSLINQYIIPTIKSSLENYINIPEYQSPDVLKLSTICATLTKGQCIYGVQIPHNYLTPGIANYDMVIWVTARPASSKETIAYALPCNQNIYTNGRYGRPLAGSINFNPLFFTPFIKSSNKFTFNEYIRVGIHEMTHALGFTSTLYNSYLDSHGNFYDASTVITKKGVTPSGNSYSYQKYAIDSPNVVNFIKQHYQCDSIRYAELEDSGAAGTAGSHWEKRTAGEEYMIGYVSPIAPITNLTLALLQDTGWYHINTTGAETLVWGRNLGCSWLIDQCSAQTWNYQGYFCEQSGAVGCSPTRVGKGMCGKTAFTQSLPAQYQHFATSNVGGVDEVADYCPYYQVFSNQKQTYYCGDTSNSGDSSVGEQFGTESRCFEFAKGSAVGQACWQHRCVDTHVEINIKGTWVACSSNSTTVTANGVTVICPVGGFAECNGVPIQVLVQDSSSAISSRVQRNHLIALSMVMLLVKFFI</sequence>
<keyword evidence="3 8" id="KW-0479">Metal-binding</keyword>
<evidence type="ECO:0000256" key="8">
    <source>
        <dbReference type="PIRSR" id="PIRSR601577-2"/>
    </source>
</evidence>
<keyword evidence="6 8" id="KW-0482">Metalloprotease</keyword>
<keyword evidence="10" id="KW-1185">Reference proteome</keyword>
<dbReference type="Gene3D" id="3.90.132.10">
    <property type="entry name" value="Leishmanolysin , domain 2"/>
    <property type="match status" value="2"/>
</dbReference>
<dbReference type="Gene3D" id="3.10.170.20">
    <property type="match status" value="2"/>
</dbReference>
<dbReference type="GO" id="GO:0046872">
    <property type="term" value="F:metal ion binding"/>
    <property type="evidence" value="ECO:0007669"/>
    <property type="project" value="UniProtKB-KW"/>
</dbReference>
<name>D3BAL6_HETP5</name>
<dbReference type="GO" id="GO:0006508">
    <property type="term" value="P:proteolysis"/>
    <property type="evidence" value="ECO:0007669"/>
    <property type="project" value="UniProtKB-KW"/>
</dbReference>
<keyword evidence="4" id="KW-0378">Hydrolase</keyword>
<feature type="binding site" evidence="8">
    <location>
        <position position="919"/>
    </location>
    <ligand>
        <name>Zn(2+)</name>
        <dbReference type="ChEBI" id="CHEBI:29105"/>
        <note>catalytic</note>
    </ligand>
</feature>
<keyword evidence="5 8" id="KW-0862">Zinc</keyword>
<dbReference type="GO" id="GO:0016020">
    <property type="term" value="C:membrane"/>
    <property type="evidence" value="ECO:0007669"/>
    <property type="project" value="InterPro"/>
</dbReference>
<dbReference type="MEROPS" id="M08.A06"/>
<comment type="caution">
    <text evidence="9">The sequence shown here is derived from an EMBL/GenBank/DDBJ whole genome shotgun (WGS) entry which is preliminary data.</text>
</comment>
<dbReference type="GO" id="GO:0007155">
    <property type="term" value="P:cell adhesion"/>
    <property type="evidence" value="ECO:0007669"/>
    <property type="project" value="InterPro"/>
</dbReference>
<reference evidence="9 10" key="1">
    <citation type="journal article" date="2011" name="Genome Res.">
        <title>Phylogeny-wide analysis of social amoeba genomes highlights ancient origins for complex intercellular communication.</title>
        <authorList>
            <person name="Heidel A.J."/>
            <person name="Lawal H.M."/>
            <person name="Felder M."/>
            <person name="Schilde C."/>
            <person name="Helps N.R."/>
            <person name="Tunggal B."/>
            <person name="Rivero F."/>
            <person name="John U."/>
            <person name="Schleicher M."/>
            <person name="Eichinger L."/>
            <person name="Platzer M."/>
            <person name="Noegel A.A."/>
            <person name="Schaap P."/>
            <person name="Gloeckner G."/>
        </authorList>
    </citation>
    <scope>NUCLEOTIDE SEQUENCE [LARGE SCALE GENOMIC DNA]</scope>
    <source>
        <strain evidence="10">ATCC 26659 / Pp 5 / PN500</strain>
    </source>
</reference>
<dbReference type="PANTHER" id="PTHR10942:SF0">
    <property type="entry name" value="LEISHMANOLYSIN-LIKE PEPTIDASE"/>
    <property type="match status" value="1"/>
</dbReference>
<evidence type="ECO:0000256" key="7">
    <source>
        <dbReference type="PIRSR" id="PIRSR601577-1"/>
    </source>
</evidence>
<feature type="active site" evidence="7">
    <location>
        <position position="916"/>
    </location>
</feature>
<gene>
    <name evidence="9" type="ORF">PPL_05594</name>
</gene>
<dbReference type="GO" id="GO:0005737">
    <property type="term" value="C:cytoplasm"/>
    <property type="evidence" value="ECO:0007669"/>
    <property type="project" value="TreeGrafter"/>
</dbReference>
<dbReference type="PANTHER" id="PTHR10942">
    <property type="entry name" value="LEISHMANOLYSIN-LIKE PEPTIDASE"/>
    <property type="match status" value="1"/>
</dbReference>
<evidence type="ECO:0000256" key="1">
    <source>
        <dbReference type="ARBA" id="ARBA00005860"/>
    </source>
</evidence>
<dbReference type="InParanoid" id="D3BAL6"/>
<dbReference type="GO" id="GO:0004222">
    <property type="term" value="F:metalloendopeptidase activity"/>
    <property type="evidence" value="ECO:0007669"/>
    <property type="project" value="InterPro"/>
</dbReference>
<evidence type="ECO:0000256" key="2">
    <source>
        <dbReference type="ARBA" id="ARBA00022670"/>
    </source>
</evidence>
<evidence type="ECO:0000256" key="5">
    <source>
        <dbReference type="ARBA" id="ARBA00022833"/>
    </source>
</evidence>
<dbReference type="GeneID" id="31361078"/>